<dbReference type="OrthoDB" id="5427350at2759"/>
<dbReference type="InterPro" id="IPR056024">
    <property type="entry name" value="DUF7605"/>
</dbReference>
<sequence length="1037" mass="117560">MARKASSKAPSKAPTKAHARKTTDTHIKPTIEAHTKTPTDAHTDTHTETTTDAQTKIPTDVRTESPIMENGLLQDIPECPNSPLFEPEGSNLSTNPQPTDVMSPGMTRLRAIETNAKAASHRWTATAADLLIPAKRTADNAFDSGDDSDDEVPPFDPSQQRRPKLPMYHPAFQQSEKDIQSILQVFTDFLQASIDNDSGQGEEAKYLCNQINKDRRIRYQTEIRLAITGDTGSGKSATTNALLGEKLTPEGDSGSACTNVVTEFRQKKLSTTSGAVYAEVQFYCLEHCTEALVASWFKEWRNITQQMIDDETSVDDDDRARRDAALECLEQLFANRVESLEAFMLTGNVKKEGATRIESATILKQLLKWTVEIHEQFVSEGELFVPLTSSTHSDMRDQLRPFRMRAENSRFNGKSLPFSPWPFVEIIRYYVNSPLLQDDICLADVPGTKDINMYRVAAAEAYLQQCEMTIVVVDIKRATSDQSFRQHYLDAHSRRYHGSVILVATRSDDMNNDDGSTLQLDGTAEEQLVPIDEELTKQDEKLRAIESQVTANKIEIKCLKSKSDQDMAVDDDRSKYEALRTENKALNAEKKDTVSRITSLDKERTKIYIKCRNRIVTKGMNRMYIQGTRDDAGAASFCVSNRMYMRHRQGYNIRNPDKTPTMDIEDTQIPALFKHISGLPSQGRIAVLEHFIMFKVPMLLSIFQMSCSKSTKARVEHVTAILDNTTKSLEARIEDMAIKFRDTFLQDLVNELSSRNLMNKFHRNAIRQLEELQNMKGASYNALIKKMGKYHQKKLGIHHDLNAELMKPLTCAIDNAFHAVIDNAPNAFKALATQTIKSGFHELNKILRDDPQALAGEAYQICFGNKLASYEKDISFRVDAAYKELRLGLIETHQRARGSDQETYIYDAMQQIYIDAEAERPVKRQTLKETRHTYLQRHVPDYNGPFAAIAEWTEEDVSKTINETCDKLCKDIVAILNNIRSAFERQKTEENNNTLEGQRFRKELHELVSEASRILNGVIKENLERCREFKLGIGGWE</sequence>
<evidence type="ECO:0000259" key="4">
    <source>
        <dbReference type="Pfam" id="PF24564"/>
    </source>
</evidence>
<dbReference type="GeneID" id="19401586"/>
<dbReference type="AlphaFoldDB" id="R0KRT2"/>
<dbReference type="InterPro" id="IPR027417">
    <property type="entry name" value="P-loop_NTPase"/>
</dbReference>
<feature type="domain" description="Dynamin N-terminal" evidence="3">
    <location>
        <begin position="226"/>
        <end position="505"/>
    </location>
</feature>
<keyword evidence="1" id="KW-0175">Coiled coil</keyword>
<dbReference type="InterPro" id="IPR045063">
    <property type="entry name" value="Dynamin_N"/>
</dbReference>
<feature type="compositionally biased region" description="Acidic residues" evidence="2">
    <location>
        <begin position="144"/>
        <end position="153"/>
    </location>
</feature>
<keyword evidence="6" id="KW-1185">Reference proteome</keyword>
<dbReference type="STRING" id="671987.R0KRT2"/>
<dbReference type="HOGENOM" id="CLU_010389_0_1_1"/>
<evidence type="ECO:0000259" key="3">
    <source>
        <dbReference type="Pfam" id="PF00350"/>
    </source>
</evidence>
<gene>
    <name evidence="5" type="ORF">SETTUDRAFT_178138</name>
</gene>
<proteinExistence type="predicted"/>
<dbReference type="Proteomes" id="UP000016935">
    <property type="component" value="Unassembled WGS sequence"/>
</dbReference>
<feature type="region of interest" description="Disordered" evidence="2">
    <location>
        <begin position="139"/>
        <end position="164"/>
    </location>
</feature>
<feature type="coiled-coil region" evidence="1">
    <location>
        <begin position="569"/>
        <end position="596"/>
    </location>
</feature>
<dbReference type="PANTHER" id="PTHR36681:SF3">
    <property type="entry name" value="NUCLEAR GTPASE, GERMINAL CENTER-ASSOCIATED, TANDEM DUPLICATE 3"/>
    <property type="match status" value="1"/>
</dbReference>
<feature type="domain" description="DUF7605" evidence="4">
    <location>
        <begin position="760"/>
        <end position="938"/>
    </location>
</feature>
<dbReference type="eggNOG" id="ENOG502SJYS">
    <property type="taxonomic scope" value="Eukaryota"/>
</dbReference>
<evidence type="ECO:0000256" key="1">
    <source>
        <dbReference type="SAM" id="Coils"/>
    </source>
</evidence>
<dbReference type="SUPFAM" id="SSF52540">
    <property type="entry name" value="P-loop containing nucleoside triphosphate hydrolases"/>
    <property type="match status" value="1"/>
</dbReference>
<name>R0KRT2_EXST2</name>
<dbReference type="Gene3D" id="3.40.50.300">
    <property type="entry name" value="P-loop containing nucleotide triphosphate hydrolases"/>
    <property type="match status" value="2"/>
</dbReference>
<organism evidence="5 6">
    <name type="scientific">Exserohilum turcicum (strain 28A)</name>
    <name type="common">Northern leaf blight fungus</name>
    <name type="synonym">Setosphaeria turcica</name>
    <dbReference type="NCBI Taxonomy" id="671987"/>
    <lineage>
        <taxon>Eukaryota</taxon>
        <taxon>Fungi</taxon>
        <taxon>Dikarya</taxon>
        <taxon>Ascomycota</taxon>
        <taxon>Pezizomycotina</taxon>
        <taxon>Dothideomycetes</taxon>
        <taxon>Pleosporomycetidae</taxon>
        <taxon>Pleosporales</taxon>
        <taxon>Pleosporineae</taxon>
        <taxon>Pleosporaceae</taxon>
        <taxon>Exserohilum</taxon>
    </lineage>
</organism>
<reference evidence="5 6" key="1">
    <citation type="journal article" date="2012" name="PLoS Pathog.">
        <title>Diverse lifestyles and strategies of plant pathogenesis encoded in the genomes of eighteen Dothideomycetes fungi.</title>
        <authorList>
            <person name="Ohm R.A."/>
            <person name="Feau N."/>
            <person name="Henrissat B."/>
            <person name="Schoch C.L."/>
            <person name="Horwitz B.A."/>
            <person name="Barry K.W."/>
            <person name="Condon B.J."/>
            <person name="Copeland A.C."/>
            <person name="Dhillon B."/>
            <person name="Glaser F."/>
            <person name="Hesse C.N."/>
            <person name="Kosti I."/>
            <person name="LaButti K."/>
            <person name="Lindquist E.A."/>
            <person name="Lucas S."/>
            <person name="Salamov A.A."/>
            <person name="Bradshaw R.E."/>
            <person name="Ciuffetti L."/>
            <person name="Hamelin R.C."/>
            <person name="Kema G.H.J."/>
            <person name="Lawrence C."/>
            <person name="Scott J.A."/>
            <person name="Spatafora J.W."/>
            <person name="Turgeon B.G."/>
            <person name="de Wit P.J.G.M."/>
            <person name="Zhong S."/>
            <person name="Goodwin S.B."/>
            <person name="Grigoriev I.V."/>
        </authorList>
    </citation>
    <scope>NUCLEOTIDE SEQUENCE [LARGE SCALE GENOMIC DNA]</scope>
    <source>
        <strain evidence="6">28A</strain>
    </source>
</reference>
<dbReference type="Pfam" id="PF00350">
    <property type="entry name" value="Dynamin_N"/>
    <property type="match status" value="1"/>
</dbReference>
<reference evidence="5 6" key="2">
    <citation type="journal article" date="2013" name="PLoS Genet.">
        <title>Comparative genome structure, secondary metabolite, and effector coding capacity across Cochliobolus pathogens.</title>
        <authorList>
            <person name="Condon B.J."/>
            <person name="Leng Y."/>
            <person name="Wu D."/>
            <person name="Bushley K.E."/>
            <person name="Ohm R.A."/>
            <person name="Otillar R."/>
            <person name="Martin J."/>
            <person name="Schackwitz W."/>
            <person name="Grimwood J."/>
            <person name="MohdZainudin N."/>
            <person name="Xue C."/>
            <person name="Wang R."/>
            <person name="Manning V.A."/>
            <person name="Dhillon B."/>
            <person name="Tu Z.J."/>
            <person name="Steffenson B.J."/>
            <person name="Salamov A."/>
            <person name="Sun H."/>
            <person name="Lowry S."/>
            <person name="LaButti K."/>
            <person name="Han J."/>
            <person name="Copeland A."/>
            <person name="Lindquist E."/>
            <person name="Barry K."/>
            <person name="Schmutz J."/>
            <person name="Baker S.E."/>
            <person name="Ciuffetti L.M."/>
            <person name="Grigoriev I.V."/>
            <person name="Zhong S."/>
            <person name="Turgeon B.G."/>
        </authorList>
    </citation>
    <scope>NUCLEOTIDE SEQUENCE [LARGE SCALE GENOMIC DNA]</scope>
    <source>
        <strain evidence="6">28A</strain>
    </source>
</reference>
<dbReference type="Pfam" id="PF24564">
    <property type="entry name" value="DUF7605"/>
    <property type="match status" value="1"/>
</dbReference>
<dbReference type="EMBL" id="KB908481">
    <property type="protein sequence ID" value="EOA91694.1"/>
    <property type="molecule type" value="Genomic_DNA"/>
</dbReference>
<evidence type="ECO:0000256" key="2">
    <source>
        <dbReference type="SAM" id="MobiDB-lite"/>
    </source>
</evidence>
<dbReference type="PANTHER" id="PTHR36681">
    <property type="entry name" value="NUCLEAR GTPASE, GERMINAL CENTER-ASSOCIATED, TANDEM DUPLICATE 3"/>
    <property type="match status" value="1"/>
</dbReference>
<feature type="region of interest" description="Disordered" evidence="2">
    <location>
        <begin position="1"/>
        <end position="62"/>
    </location>
</feature>
<protein>
    <submittedName>
        <fullName evidence="5">Uncharacterized protein</fullName>
    </submittedName>
</protein>
<evidence type="ECO:0000313" key="5">
    <source>
        <dbReference type="EMBL" id="EOA91694.1"/>
    </source>
</evidence>
<dbReference type="RefSeq" id="XP_008020794.1">
    <property type="nucleotide sequence ID" value="XM_008022603.1"/>
</dbReference>
<evidence type="ECO:0000313" key="6">
    <source>
        <dbReference type="Proteomes" id="UP000016935"/>
    </source>
</evidence>
<accession>R0KRT2</accession>
<feature type="compositionally biased region" description="Basic and acidic residues" evidence="2">
    <location>
        <begin position="21"/>
        <end position="49"/>
    </location>
</feature>